<gene>
    <name evidence="4" type="ORF">POVWA2_091290</name>
</gene>
<name>A0A1A9AS66_PLAOA</name>
<reference evidence="5" key="1">
    <citation type="submission" date="2016-05" db="EMBL/GenBank/DDBJ databases">
        <authorList>
            <person name="Naeem Raeece"/>
        </authorList>
    </citation>
    <scope>NUCLEOTIDE SEQUENCE [LARGE SCALE GENOMIC DNA]</scope>
</reference>
<feature type="region of interest" description="Disordered" evidence="1">
    <location>
        <begin position="458"/>
        <end position="496"/>
    </location>
</feature>
<keyword evidence="4" id="KW-0378">Hydrolase</keyword>
<dbReference type="InterPro" id="IPR000073">
    <property type="entry name" value="AB_hydrolase_1"/>
</dbReference>
<feature type="compositionally biased region" description="Low complexity" evidence="1">
    <location>
        <begin position="477"/>
        <end position="490"/>
    </location>
</feature>
<dbReference type="Proteomes" id="UP000078550">
    <property type="component" value="Unassembled WGS sequence"/>
</dbReference>
<feature type="domain" description="AB hydrolase-1" evidence="3">
    <location>
        <begin position="253"/>
        <end position="373"/>
    </location>
</feature>
<evidence type="ECO:0000313" key="4">
    <source>
        <dbReference type="EMBL" id="SBT59068.1"/>
    </source>
</evidence>
<feature type="transmembrane region" description="Helical" evidence="2">
    <location>
        <begin position="164"/>
        <end position="181"/>
    </location>
</feature>
<feature type="compositionally biased region" description="Polar residues" evidence="1">
    <location>
        <begin position="463"/>
        <end position="476"/>
    </location>
</feature>
<dbReference type="PANTHER" id="PTHR12277:SF81">
    <property type="entry name" value="PROTEIN ABHD13"/>
    <property type="match status" value="1"/>
</dbReference>
<keyword evidence="2" id="KW-0472">Membrane</keyword>
<dbReference type="AlphaFoldDB" id="A0A1A9AS66"/>
<evidence type="ECO:0000259" key="3">
    <source>
        <dbReference type="Pfam" id="PF00561"/>
    </source>
</evidence>
<dbReference type="PANTHER" id="PTHR12277">
    <property type="entry name" value="ALPHA/BETA HYDROLASE DOMAIN-CONTAINING PROTEIN"/>
    <property type="match status" value="1"/>
</dbReference>
<keyword evidence="2" id="KW-0812">Transmembrane</keyword>
<feature type="transmembrane region" description="Helical" evidence="2">
    <location>
        <begin position="46"/>
        <end position="64"/>
    </location>
</feature>
<accession>A0A1A9AS66</accession>
<protein>
    <submittedName>
        <fullName evidence="4">Alpha/beta hydrolase fold domain containing protein, putative</fullName>
    </submittedName>
</protein>
<dbReference type="Gene3D" id="3.40.50.1820">
    <property type="entry name" value="alpha/beta hydrolase"/>
    <property type="match status" value="1"/>
</dbReference>
<dbReference type="InterPro" id="IPR029058">
    <property type="entry name" value="AB_hydrolase_fold"/>
</dbReference>
<keyword evidence="2" id="KW-1133">Transmembrane helix</keyword>
<organism evidence="4 5">
    <name type="scientific">Plasmodium ovale wallikeri</name>
    <dbReference type="NCBI Taxonomy" id="864142"/>
    <lineage>
        <taxon>Eukaryota</taxon>
        <taxon>Sar</taxon>
        <taxon>Alveolata</taxon>
        <taxon>Apicomplexa</taxon>
        <taxon>Aconoidasida</taxon>
        <taxon>Haemosporida</taxon>
        <taxon>Plasmodiidae</taxon>
        <taxon>Plasmodium</taxon>
        <taxon>Plasmodium (Plasmodium)</taxon>
    </lineage>
</organism>
<evidence type="ECO:0000313" key="5">
    <source>
        <dbReference type="Proteomes" id="UP000078550"/>
    </source>
</evidence>
<dbReference type="EMBL" id="FLRE01002843">
    <property type="protein sequence ID" value="SBT59068.1"/>
    <property type="molecule type" value="Genomic_DNA"/>
</dbReference>
<dbReference type="SUPFAM" id="SSF53474">
    <property type="entry name" value="alpha/beta-Hydrolases"/>
    <property type="match status" value="1"/>
</dbReference>
<sequence>MNLCVQLHNEGAVAGFANVTRLPFVEATSAVARIVFILGTLRSEKIVMCSAFLYICTFTVAIILPPVWEHLHFCVHCGRLTLVEHSPAKNDVGVICPYNPSHCIIAQEGHTVICYINNCSKEKCGNLLRTKEFEGGIEVDDVDLSTDYEDEYIKNYQVTKENKIAFFILGLLTFCGLRSFVVRKLAFSPPKIVGYMVDDNNKFVYLNQFSNFDVNEIVEQSNIGVDYKTVRSGSYEVASLLIYRKPLDLTKQTILFSHGNNTDIGYMFPSYLNMVFQSSVNVMTYDYSGYGLSNKDPSEKNIYKNIKMVYDYLVKELKVNPANIILYGHSLGTCTSSYLISLKGVKVGGCILHSPLASGIKLLFPFQKKNLPWLDVFKNSEMLKKVSLLPVYIMHGKMDKDIPYYHAVILLNTLKKNFQKQCKKKGYSKKTSAVKDENQGAMSLIKFWGVEDCDHNDIEVSSEDSTPNRSEDITPNSSKDSTPSSSKDSTITCEGR</sequence>
<dbReference type="Pfam" id="PF00561">
    <property type="entry name" value="Abhydrolase_1"/>
    <property type="match status" value="1"/>
</dbReference>
<dbReference type="GO" id="GO:0016787">
    <property type="term" value="F:hydrolase activity"/>
    <property type="evidence" value="ECO:0007669"/>
    <property type="project" value="UniProtKB-KW"/>
</dbReference>
<evidence type="ECO:0000256" key="2">
    <source>
        <dbReference type="SAM" id="Phobius"/>
    </source>
</evidence>
<proteinExistence type="predicted"/>
<evidence type="ECO:0000256" key="1">
    <source>
        <dbReference type="SAM" id="MobiDB-lite"/>
    </source>
</evidence>